<feature type="compositionally biased region" description="Polar residues" evidence="1">
    <location>
        <begin position="198"/>
        <end position="207"/>
    </location>
</feature>
<evidence type="ECO:0000256" key="1">
    <source>
        <dbReference type="SAM" id="MobiDB-lite"/>
    </source>
</evidence>
<feature type="compositionally biased region" description="Polar residues" evidence="1">
    <location>
        <begin position="152"/>
        <end position="163"/>
    </location>
</feature>
<gene>
    <name evidence="2" type="ORF">Bpfe_020486</name>
</gene>
<dbReference type="EMBL" id="JASAOG010000118">
    <property type="protein sequence ID" value="KAK0050105.1"/>
    <property type="molecule type" value="Genomic_DNA"/>
</dbReference>
<name>A0AAD8F3M4_BIOPF</name>
<sequence>MASGTRSKADSDIKQKIAEFRDIAAVLYMDEVEQREYVRARLEALEREAKERDREEKEQASAPADIASAANRYLTARKDIKGKASDKPEDKLTDKPTSSRQPTPTNQPTSPAKPQHHKALIQRPVLHNSYNRQSHPPRHSQTNNHHRDWNARVTTDLINSSRPHITLSAMTELPEPSAPSQSSQLDEEEEDYYVISALSPTGTTSPHLISLWGRDLSG</sequence>
<accession>A0AAD8F3M4</accession>
<protein>
    <submittedName>
        <fullName evidence="2">UBX domain-containing protein 1-A</fullName>
    </submittedName>
</protein>
<feature type="compositionally biased region" description="Polar residues" evidence="1">
    <location>
        <begin position="128"/>
        <end position="143"/>
    </location>
</feature>
<dbReference type="Proteomes" id="UP001233172">
    <property type="component" value="Unassembled WGS sequence"/>
</dbReference>
<reference evidence="2" key="1">
    <citation type="journal article" date="2023" name="PLoS Negl. Trop. Dis.">
        <title>A genome sequence for Biomphalaria pfeifferi, the major vector snail for the human-infecting parasite Schistosoma mansoni.</title>
        <authorList>
            <person name="Bu L."/>
            <person name="Lu L."/>
            <person name="Laidemitt M.R."/>
            <person name="Zhang S.M."/>
            <person name="Mutuku M."/>
            <person name="Mkoji G."/>
            <person name="Steinauer M."/>
            <person name="Loker E.S."/>
        </authorList>
    </citation>
    <scope>NUCLEOTIDE SEQUENCE</scope>
    <source>
        <strain evidence="2">KasaAsao</strain>
    </source>
</reference>
<evidence type="ECO:0000313" key="3">
    <source>
        <dbReference type="Proteomes" id="UP001233172"/>
    </source>
</evidence>
<evidence type="ECO:0000313" key="2">
    <source>
        <dbReference type="EMBL" id="KAK0050105.1"/>
    </source>
</evidence>
<feature type="compositionally biased region" description="Polar residues" evidence="1">
    <location>
        <begin position="95"/>
        <end position="112"/>
    </location>
</feature>
<reference evidence="2" key="2">
    <citation type="submission" date="2023-04" db="EMBL/GenBank/DDBJ databases">
        <authorList>
            <person name="Bu L."/>
            <person name="Lu L."/>
            <person name="Laidemitt M.R."/>
            <person name="Zhang S.M."/>
            <person name="Mutuku M."/>
            <person name="Mkoji G."/>
            <person name="Steinauer M."/>
            <person name="Loker E.S."/>
        </authorList>
    </citation>
    <scope>NUCLEOTIDE SEQUENCE</scope>
    <source>
        <strain evidence="2">KasaAsao</strain>
        <tissue evidence="2">Whole Snail</tissue>
    </source>
</reference>
<proteinExistence type="predicted"/>
<feature type="compositionally biased region" description="Basic and acidic residues" evidence="1">
    <location>
        <begin position="76"/>
        <end position="94"/>
    </location>
</feature>
<organism evidence="2 3">
    <name type="scientific">Biomphalaria pfeifferi</name>
    <name type="common">Bloodfluke planorb</name>
    <name type="synonym">Freshwater snail</name>
    <dbReference type="NCBI Taxonomy" id="112525"/>
    <lineage>
        <taxon>Eukaryota</taxon>
        <taxon>Metazoa</taxon>
        <taxon>Spiralia</taxon>
        <taxon>Lophotrochozoa</taxon>
        <taxon>Mollusca</taxon>
        <taxon>Gastropoda</taxon>
        <taxon>Heterobranchia</taxon>
        <taxon>Euthyneura</taxon>
        <taxon>Panpulmonata</taxon>
        <taxon>Hygrophila</taxon>
        <taxon>Lymnaeoidea</taxon>
        <taxon>Planorbidae</taxon>
        <taxon>Biomphalaria</taxon>
    </lineage>
</organism>
<comment type="caution">
    <text evidence="2">The sequence shown here is derived from an EMBL/GenBank/DDBJ whole genome shotgun (WGS) entry which is preliminary data.</text>
</comment>
<keyword evidence="3" id="KW-1185">Reference proteome</keyword>
<feature type="compositionally biased region" description="Basic and acidic residues" evidence="1">
    <location>
        <begin position="48"/>
        <end position="59"/>
    </location>
</feature>
<feature type="region of interest" description="Disordered" evidence="1">
    <location>
        <begin position="48"/>
        <end position="208"/>
    </location>
</feature>
<dbReference type="AlphaFoldDB" id="A0AAD8F3M4"/>
<feature type="compositionally biased region" description="Low complexity" evidence="1">
    <location>
        <begin position="60"/>
        <end position="70"/>
    </location>
</feature>